<protein>
    <submittedName>
        <fullName evidence="9">Major facilitator superfamily domain-containing protein</fullName>
    </submittedName>
</protein>
<dbReference type="PROSITE" id="PS00216">
    <property type="entry name" value="SUGAR_TRANSPORT_1"/>
    <property type="match status" value="1"/>
</dbReference>
<keyword evidence="4 7" id="KW-1133">Transmembrane helix</keyword>
<comment type="subcellular location">
    <subcellularLocation>
        <location evidence="1">Membrane</location>
        <topology evidence="1">Multi-pass membrane protein</topology>
    </subcellularLocation>
</comment>
<reference evidence="9 10" key="1">
    <citation type="submission" date="2024-04" db="EMBL/GenBank/DDBJ databases">
        <title>Phyllosticta paracitricarpa is synonymous to the EU quarantine fungus P. citricarpa based on phylogenomic analyses.</title>
        <authorList>
            <consortium name="Lawrence Berkeley National Laboratory"/>
            <person name="Van Ingen-Buijs V.A."/>
            <person name="Van Westerhoven A.C."/>
            <person name="Haridas S."/>
            <person name="Skiadas P."/>
            <person name="Martin F."/>
            <person name="Groenewald J.Z."/>
            <person name="Crous P.W."/>
            <person name="Seidl M.F."/>
        </authorList>
    </citation>
    <scope>NUCLEOTIDE SEQUENCE [LARGE SCALE GENOMIC DNA]</scope>
    <source>
        <strain evidence="9 10">CBS 123374</strain>
    </source>
</reference>
<feature type="transmembrane region" description="Helical" evidence="7">
    <location>
        <begin position="303"/>
        <end position="323"/>
    </location>
</feature>
<dbReference type="SUPFAM" id="SSF103473">
    <property type="entry name" value="MFS general substrate transporter"/>
    <property type="match status" value="1"/>
</dbReference>
<evidence type="ECO:0000256" key="2">
    <source>
        <dbReference type="ARBA" id="ARBA00022448"/>
    </source>
</evidence>
<feature type="transmembrane region" description="Helical" evidence="7">
    <location>
        <begin position="385"/>
        <end position="405"/>
    </location>
</feature>
<feature type="transmembrane region" description="Helical" evidence="7">
    <location>
        <begin position="204"/>
        <end position="223"/>
    </location>
</feature>
<evidence type="ECO:0000256" key="4">
    <source>
        <dbReference type="ARBA" id="ARBA00022989"/>
    </source>
</evidence>
<feature type="transmembrane region" description="Helical" evidence="7">
    <location>
        <begin position="569"/>
        <end position="587"/>
    </location>
</feature>
<feature type="compositionally biased region" description="Polar residues" evidence="6">
    <location>
        <begin position="27"/>
        <end position="38"/>
    </location>
</feature>
<evidence type="ECO:0000313" key="10">
    <source>
        <dbReference type="Proteomes" id="UP001492380"/>
    </source>
</evidence>
<comment type="caution">
    <text evidence="9">The sequence shown here is derived from an EMBL/GenBank/DDBJ whole genome shotgun (WGS) entry which is preliminary data.</text>
</comment>
<accession>A0ABR1Z1Z2</accession>
<keyword evidence="5 7" id="KW-0472">Membrane</keyword>
<evidence type="ECO:0000256" key="1">
    <source>
        <dbReference type="ARBA" id="ARBA00004141"/>
    </source>
</evidence>
<dbReference type="InterPro" id="IPR036259">
    <property type="entry name" value="MFS_trans_sf"/>
</dbReference>
<dbReference type="PANTHER" id="PTHR23501:SF109">
    <property type="entry name" value="MAJOR FACILITATOR SUPERFAMILY (MFS) PROFILE DOMAIN-CONTAINING PROTEIN-RELATED"/>
    <property type="match status" value="1"/>
</dbReference>
<dbReference type="InterPro" id="IPR010573">
    <property type="entry name" value="MFS_Str1/Tri12-like"/>
</dbReference>
<feature type="transmembrane region" description="Helical" evidence="7">
    <location>
        <begin position="344"/>
        <end position="365"/>
    </location>
</feature>
<feature type="region of interest" description="Disordered" evidence="6">
    <location>
        <begin position="1"/>
        <end position="53"/>
    </location>
</feature>
<feature type="transmembrane region" description="Helical" evidence="7">
    <location>
        <begin position="80"/>
        <end position="111"/>
    </location>
</feature>
<proteinExistence type="predicted"/>
<evidence type="ECO:0000256" key="5">
    <source>
        <dbReference type="ARBA" id="ARBA00023136"/>
    </source>
</evidence>
<feature type="transmembrane region" description="Helical" evidence="7">
    <location>
        <begin position="412"/>
        <end position="432"/>
    </location>
</feature>
<feature type="transmembrane region" description="Helical" evidence="7">
    <location>
        <begin position="438"/>
        <end position="463"/>
    </location>
</feature>
<dbReference type="Proteomes" id="UP001492380">
    <property type="component" value="Unassembled WGS sequence"/>
</dbReference>
<feature type="transmembrane region" description="Helical" evidence="7">
    <location>
        <begin position="275"/>
        <end position="297"/>
    </location>
</feature>
<feature type="transmembrane region" description="Helical" evidence="7">
    <location>
        <begin position="507"/>
        <end position="527"/>
    </location>
</feature>
<organism evidence="9 10">
    <name type="scientific">Phyllosticta capitalensis</name>
    <dbReference type="NCBI Taxonomy" id="121624"/>
    <lineage>
        <taxon>Eukaryota</taxon>
        <taxon>Fungi</taxon>
        <taxon>Dikarya</taxon>
        <taxon>Ascomycota</taxon>
        <taxon>Pezizomycotina</taxon>
        <taxon>Dothideomycetes</taxon>
        <taxon>Dothideomycetes incertae sedis</taxon>
        <taxon>Botryosphaeriales</taxon>
        <taxon>Phyllostictaceae</taxon>
        <taxon>Phyllosticta</taxon>
    </lineage>
</organism>
<dbReference type="PANTHER" id="PTHR23501">
    <property type="entry name" value="MAJOR FACILITATOR SUPERFAMILY"/>
    <property type="match status" value="1"/>
</dbReference>
<gene>
    <name evidence="9" type="ORF">HDK90DRAFT_9271</name>
</gene>
<dbReference type="InterPro" id="IPR020846">
    <property type="entry name" value="MFS_dom"/>
</dbReference>
<keyword evidence="2" id="KW-0813">Transport</keyword>
<feature type="domain" description="Major facilitator superfamily (MFS) profile" evidence="8">
    <location>
        <begin position="82"/>
        <end position="533"/>
    </location>
</feature>
<feature type="transmembrane region" description="Helical" evidence="7">
    <location>
        <begin position="172"/>
        <end position="192"/>
    </location>
</feature>
<feature type="transmembrane region" description="Helical" evidence="7">
    <location>
        <begin position="117"/>
        <end position="139"/>
    </location>
</feature>
<keyword evidence="3 7" id="KW-0812">Transmembrane</keyword>
<feature type="transmembrane region" description="Helical" evidence="7">
    <location>
        <begin position="475"/>
        <end position="495"/>
    </location>
</feature>
<feature type="compositionally biased region" description="Basic and acidic residues" evidence="6">
    <location>
        <begin position="12"/>
        <end position="26"/>
    </location>
</feature>
<dbReference type="Gene3D" id="1.20.1250.20">
    <property type="entry name" value="MFS general substrate transporter like domains"/>
    <property type="match status" value="2"/>
</dbReference>
<feature type="transmembrane region" description="Helical" evidence="7">
    <location>
        <begin position="146"/>
        <end position="166"/>
    </location>
</feature>
<feature type="transmembrane region" description="Helical" evidence="7">
    <location>
        <begin position="235"/>
        <end position="254"/>
    </location>
</feature>
<dbReference type="PROSITE" id="PS50850">
    <property type="entry name" value="MFS"/>
    <property type="match status" value="1"/>
</dbReference>
<evidence type="ECO:0000256" key="7">
    <source>
        <dbReference type="SAM" id="Phobius"/>
    </source>
</evidence>
<evidence type="ECO:0000313" key="9">
    <source>
        <dbReference type="EMBL" id="KAK8246384.1"/>
    </source>
</evidence>
<evidence type="ECO:0000256" key="3">
    <source>
        <dbReference type="ARBA" id="ARBA00022692"/>
    </source>
</evidence>
<evidence type="ECO:0000256" key="6">
    <source>
        <dbReference type="SAM" id="MobiDB-lite"/>
    </source>
</evidence>
<dbReference type="EMBL" id="JBBWRZ010000001">
    <property type="protein sequence ID" value="KAK8246384.1"/>
    <property type="molecule type" value="Genomic_DNA"/>
</dbReference>
<dbReference type="Pfam" id="PF06609">
    <property type="entry name" value="TRI12"/>
    <property type="match status" value="1"/>
</dbReference>
<keyword evidence="10" id="KW-1185">Reference proteome</keyword>
<dbReference type="InterPro" id="IPR005829">
    <property type="entry name" value="Sugar_transporter_CS"/>
</dbReference>
<name>A0ABR1Z1Z2_9PEZI</name>
<sequence>MATQERQPNGHGIEESHSSEDLEKQRTNQIEQTQSNPSVEPIRTISRVPGNPNYYEKNGLRTYGDGMDHDHEPPMSVKRFMAIIAMCFLWVASQIPVYLFGGCITLIYSDIGGSDTYIWSVIGNLLAIAAVTPFVGAFSDLFGRRWVGAAGMTFITIGMIICSAAGNMDVFIAGMVLAGVGGGICELTALAGTGELAPTSKRGLYVGGVILSILPFCPAVLWAQLISKTSWRYNGLFAALWSFIGLALLLVFYHPPPRVNSQGLSRKEITRRIDYVGGFLATTGIVLFLMGLVWGGYQYPWKSSHVIATLVIGILCLIGFVVWEWKFATWPLFPARIKRDIRNLSLILLITFTSGANFFSVLVWWPVQSESMYDKDPIQVGIRSLPIGFGIIGGSVVVAFLVTLLNGKIRTLMVVSCAMMTAGTGGMVVADLNNLNTVYAVLSIAALGVGGVIIPCQIIITIICPDDLIATATAMALSVRMIGGCIGFAIYYNIFKTHYTDNAYTTIAPAAITYGYVFDTATIYRIALDISANLNKNLTTYPTLRNNPVGVDRIIQAGRECFAKSFPHMYYAGVGFGAVSTLAAVFLGDITQYLDDHIAVYMG</sequence>
<evidence type="ECO:0000259" key="8">
    <source>
        <dbReference type="PROSITE" id="PS50850"/>
    </source>
</evidence>